<accession>A0A4Y7LVQ7</accession>
<dbReference type="Pfam" id="PF08449">
    <property type="entry name" value="UAA"/>
    <property type="match status" value="1"/>
</dbReference>
<dbReference type="EMBL" id="LR003908">
    <property type="protein sequence ID" value="SVE73527.1"/>
    <property type="molecule type" value="mRNA"/>
</dbReference>
<evidence type="ECO:0000256" key="3">
    <source>
        <dbReference type="ARBA" id="ARBA00022448"/>
    </source>
</evidence>
<feature type="transmembrane region" description="Helical" evidence="8">
    <location>
        <begin position="372"/>
        <end position="394"/>
    </location>
</feature>
<evidence type="ECO:0000256" key="5">
    <source>
        <dbReference type="ARBA" id="ARBA00022989"/>
    </source>
</evidence>
<feature type="transmembrane region" description="Helical" evidence="8">
    <location>
        <begin position="47"/>
        <end position="65"/>
    </location>
</feature>
<evidence type="ECO:0000256" key="4">
    <source>
        <dbReference type="ARBA" id="ARBA00022692"/>
    </source>
</evidence>
<evidence type="ECO:0000256" key="7">
    <source>
        <dbReference type="ARBA" id="ARBA00039668"/>
    </source>
</evidence>
<feature type="transmembrane region" description="Helical" evidence="8">
    <location>
        <begin position="343"/>
        <end position="365"/>
    </location>
</feature>
<sequence length="437" mass="48820">MQKCPGATLFALVIVTGIATWVVSLIISNATKFIIDENGETSWILRFIYTILGYTTVFLPCYVLIHLSKRHNLHTLGGCQWRLLRLILTGTTSDIVTEAEVNSTGRTSNVETLYQKAISLFYCCAGLQASYLLWGILQEKIMTREYTDGDKIERFTDSQFLVFVNRILAFLFSGIYLLLTYQNVHRTPLYKYSFCSVSNTLSSWCQYEALKFVSFPTQVLAKSAKVIPVMLMGKLVSRAQYKNYEYTTAVLISVGMTAFLLGSGGDKKGNNVTTVSGAVLLCGYLIFDSFTANWQSALFKEHKPSSVQMMCGVNLMSCLFTSASLIQQGGFFYSLSFASRHPVFIMDCLLTAISSATGQLFIFATISKFGPVVFTIIMTVRQGLSILLSCLLYQHHLSSMGILGVFIVFLAIFLRIYYAQQHKKHKLEGTELSDSKA</sequence>
<keyword evidence="3" id="KW-0813">Transport</keyword>
<dbReference type="AlphaFoldDB" id="A0A4Y7LVQ7"/>
<feature type="transmembrane region" description="Helical" evidence="8">
    <location>
        <begin position="160"/>
        <end position="181"/>
    </location>
</feature>
<feature type="transmembrane region" description="Helical" evidence="8">
    <location>
        <begin position="244"/>
        <end position="262"/>
    </location>
</feature>
<keyword evidence="6 8" id="KW-0472">Membrane</keyword>
<evidence type="ECO:0000256" key="6">
    <source>
        <dbReference type="ARBA" id="ARBA00023136"/>
    </source>
</evidence>
<reference evidence="9" key="1">
    <citation type="submission" date="2018-08" db="EMBL/GenBank/DDBJ databases">
        <authorList>
            <person name="Cornetti L."/>
        </authorList>
    </citation>
    <scope>NUCLEOTIDE SEQUENCE</scope>
    <source>
        <strain evidence="9">IL-KID-3b-11</strain>
    </source>
</reference>
<evidence type="ECO:0000313" key="9">
    <source>
        <dbReference type="EMBL" id="SVE73527.1"/>
    </source>
</evidence>
<dbReference type="GO" id="GO:0000139">
    <property type="term" value="C:Golgi membrane"/>
    <property type="evidence" value="ECO:0007669"/>
    <property type="project" value="TreeGrafter"/>
</dbReference>
<dbReference type="InterPro" id="IPR013657">
    <property type="entry name" value="SCL35B1-4/HUT1"/>
</dbReference>
<proteinExistence type="evidence at transcript level"/>
<dbReference type="PANTHER" id="PTHR10778:SF13">
    <property type="entry name" value="ADENOSINE 3'-PHOSPHO 5'-PHOSPHOSULFATE TRANSPORTER 1"/>
    <property type="match status" value="1"/>
</dbReference>
<evidence type="ECO:0000256" key="1">
    <source>
        <dbReference type="ARBA" id="ARBA00004141"/>
    </source>
</evidence>
<feature type="transmembrane region" description="Helical" evidence="8">
    <location>
        <begin position="315"/>
        <end position="337"/>
    </location>
</feature>
<feature type="transmembrane region" description="Helical" evidence="8">
    <location>
        <begin position="400"/>
        <end position="418"/>
    </location>
</feature>
<comment type="subcellular location">
    <subcellularLocation>
        <location evidence="1">Membrane</location>
        <topology evidence="1">Multi-pass membrane protein</topology>
    </subcellularLocation>
</comment>
<feature type="transmembrane region" description="Helical" evidence="8">
    <location>
        <begin position="274"/>
        <end position="294"/>
    </location>
</feature>
<protein>
    <recommendedName>
        <fullName evidence="7">Adenosine 3'-phospho 5'-phosphosulfate transporter 1</fullName>
    </recommendedName>
</protein>
<comment type="similarity">
    <text evidence="2">Belongs to the nucleotide-sugar transporter family. SLC35B subfamily.</text>
</comment>
<keyword evidence="5 8" id="KW-1133">Transmembrane helix</keyword>
<keyword evidence="4 8" id="KW-0812">Transmembrane</keyword>
<dbReference type="GO" id="GO:0046964">
    <property type="term" value="F:3'-phosphoadenosine 5'-phosphosulfate transmembrane transporter activity"/>
    <property type="evidence" value="ECO:0007669"/>
    <property type="project" value="TreeGrafter"/>
</dbReference>
<dbReference type="PANTHER" id="PTHR10778">
    <property type="entry name" value="SOLUTE CARRIER FAMILY 35 MEMBER B"/>
    <property type="match status" value="1"/>
</dbReference>
<evidence type="ECO:0000256" key="8">
    <source>
        <dbReference type="SAM" id="Phobius"/>
    </source>
</evidence>
<name>A0A4Y7LVQ7_9CRUS</name>
<evidence type="ECO:0000256" key="2">
    <source>
        <dbReference type="ARBA" id="ARBA00010694"/>
    </source>
</evidence>
<feature type="transmembrane region" description="Helical" evidence="8">
    <location>
        <begin position="117"/>
        <end position="137"/>
    </location>
</feature>
<dbReference type="GO" id="GO:0005789">
    <property type="term" value="C:endoplasmic reticulum membrane"/>
    <property type="evidence" value="ECO:0007669"/>
    <property type="project" value="TreeGrafter"/>
</dbReference>
<feature type="transmembrane region" description="Helical" evidence="8">
    <location>
        <begin position="7"/>
        <end position="27"/>
    </location>
</feature>
<gene>
    <name evidence="9" type="primary">EOG090X05CU</name>
</gene>
<organism evidence="9">
    <name type="scientific">Daphnia atkinsoni</name>
    <dbReference type="NCBI Taxonomy" id="342845"/>
    <lineage>
        <taxon>Eukaryota</taxon>
        <taxon>Metazoa</taxon>
        <taxon>Ecdysozoa</taxon>
        <taxon>Arthropoda</taxon>
        <taxon>Crustacea</taxon>
        <taxon>Branchiopoda</taxon>
        <taxon>Diplostraca</taxon>
        <taxon>Cladocera</taxon>
        <taxon>Anomopoda</taxon>
        <taxon>Daphniidae</taxon>
        <taxon>Daphnia</taxon>
        <taxon>Daphnia atkinsoni group</taxon>
    </lineage>
</organism>